<dbReference type="SMART" id="SM01115">
    <property type="entry name" value="cwf21"/>
    <property type="match status" value="1"/>
</dbReference>
<gene>
    <name evidence="3" type="primary">SRRM3</name>
</gene>
<dbReference type="GeneTree" id="ENSGT00940000162625"/>
<dbReference type="PANTHER" id="PTHR34755">
    <property type="entry name" value="SERINE/ARGININE REPETITIVE MATRIX PROTEIN 3-RELATED"/>
    <property type="match status" value="1"/>
</dbReference>
<protein>
    <submittedName>
        <fullName evidence="3">Serine/arginine repetitive matrix 3</fullName>
    </submittedName>
</protein>
<feature type="compositionally biased region" description="Basic residues" evidence="1">
    <location>
        <begin position="207"/>
        <end position="232"/>
    </location>
</feature>
<dbReference type="GO" id="GO:0003729">
    <property type="term" value="F:mRNA binding"/>
    <property type="evidence" value="ECO:0007669"/>
    <property type="project" value="TreeGrafter"/>
</dbReference>
<feature type="compositionally biased region" description="Basic residues" evidence="1">
    <location>
        <begin position="389"/>
        <end position="399"/>
    </location>
</feature>
<evidence type="ECO:0000259" key="2">
    <source>
        <dbReference type="SMART" id="SM01115"/>
    </source>
</evidence>
<evidence type="ECO:0000313" key="4">
    <source>
        <dbReference type="Proteomes" id="UP000694569"/>
    </source>
</evidence>
<feature type="compositionally biased region" description="Low complexity" evidence="1">
    <location>
        <begin position="608"/>
        <end position="623"/>
    </location>
</feature>
<feature type="compositionally biased region" description="Basic residues" evidence="1">
    <location>
        <begin position="530"/>
        <end position="545"/>
    </location>
</feature>
<feature type="compositionally biased region" description="Low complexity" evidence="1">
    <location>
        <begin position="244"/>
        <end position="262"/>
    </location>
</feature>
<dbReference type="InterPro" id="IPR052109">
    <property type="entry name" value="SRRM_Domain-Containing"/>
</dbReference>
<dbReference type="Pfam" id="PF15230">
    <property type="entry name" value="SRRM_C"/>
    <property type="match status" value="1"/>
</dbReference>
<feature type="compositionally biased region" description="Low complexity" evidence="1">
    <location>
        <begin position="279"/>
        <end position="296"/>
    </location>
</feature>
<feature type="compositionally biased region" description="Low complexity" evidence="1">
    <location>
        <begin position="308"/>
        <end position="319"/>
    </location>
</feature>
<evidence type="ECO:0000256" key="1">
    <source>
        <dbReference type="SAM" id="MobiDB-lite"/>
    </source>
</evidence>
<feature type="compositionally biased region" description="Basic residues" evidence="1">
    <location>
        <begin position="435"/>
        <end position="447"/>
    </location>
</feature>
<feature type="region of interest" description="Disordered" evidence="1">
    <location>
        <begin position="1"/>
        <end position="40"/>
    </location>
</feature>
<feature type="compositionally biased region" description="Low complexity" evidence="1">
    <location>
        <begin position="564"/>
        <end position="598"/>
    </location>
</feature>
<feature type="compositionally biased region" description="Basic residues" evidence="1">
    <location>
        <begin position="164"/>
        <end position="177"/>
    </location>
</feature>
<dbReference type="CDD" id="cd21376">
    <property type="entry name" value="cwf21_SRRM3"/>
    <property type="match status" value="1"/>
</dbReference>
<dbReference type="InterPro" id="IPR013170">
    <property type="entry name" value="mRNA_splic_Cwf21_dom"/>
</dbReference>
<dbReference type="Gene3D" id="6.10.140.420">
    <property type="match status" value="1"/>
</dbReference>
<dbReference type="OrthoDB" id="10267305at2759"/>
<feature type="compositionally biased region" description="Basic and acidic residues" evidence="1">
    <location>
        <begin position="501"/>
        <end position="529"/>
    </location>
</feature>
<feature type="compositionally biased region" description="Low complexity" evidence="1">
    <location>
        <begin position="360"/>
        <end position="371"/>
    </location>
</feature>
<organism evidence="3 4">
    <name type="scientific">Leptobrachium leishanense</name>
    <name type="common">Leishan spiny toad</name>
    <dbReference type="NCBI Taxonomy" id="445787"/>
    <lineage>
        <taxon>Eukaryota</taxon>
        <taxon>Metazoa</taxon>
        <taxon>Chordata</taxon>
        <taxon>Craniata</taxon>
        <taxon>Vertebrata</taxon>
        <taxon>Euteleostomi</taxon>
        <taxon>Amphibia</taxon>
        <taxon>Batrachia</taxon>
        <taxon>Anura</taxon>
        <taxon>Pelobatoidea</taxon>
        <taxon>Megophryidae</taxon>
        <taxon>Leptobrachium</taxon>
    </lineage>
</organism>
<feature type="domain" description="CWF21" evidence="2">
    <location>
        <begin position="52"/>
        <end position="97"/>
    </location>
</feature>
<dbReference type="InterPro" id="IPR047489">
    <property type="entry name" value="SRRM3_cwf21"/>
</dbReference>
<dbReference type="Ensembl" id="ENSLLET00000032738.1">
    <property type="protein sequence ID" value="ENSLLEP00000031526.1"/>
    <property type="gene ID" value="ENSLLEG00000019981.1"/>
</dbReference>
<feature type="compositionally biased region" description="Basic residues" evidence="1">
    <location>
        <begin position="487"/>
        <end position="500"/>
    </location>
</feature>
<reference evidence="3" key="2">
    <citation type="submission" date="2025-09" db="UniProtKB">
        <authorList>
            <consortium name="Ensembl"/>
        </authorList>
    </citation>
    <scope>IDENTIFICATION</scope>
</reference>
<feature type="compositionally biased region" description="Basic residues" evidence="1">
    <location>
        <begin position="187"/>
        <end position="199"/>
    </location>
</feature>
<reference evidence="3" key="1">
    <citation type="submission" date="2025-08" db="UniProtKB">
        <authorList>
            <consortium name="Ensembl"/>
        </authorList>
    </citation>
    <scope>IDENTIFICATION</scope>
</reference>
<dbReference type="AlphaFoldDB" id="A0A8C5Q274"/>
<dbReference type="Pfam" id="PF08312">
    <property type="entry name" value="cwf21"/>
    <property type="match status" value="1"/>
</dbReference>
<sequence length="623" mass="70785">MSLCNNGARIPSPQETANGFPQAGASGTWHKPEEEAKTTEPNLVKKAHREILDHERKRRVELKCMELQEMMEEQGYSEEEIHQKVGTFRQMLMEKEGVLTREDEHGRHVIIENHYVVPGEECAAEYSMYGEGYTLQCNFHSDWYRDDSSHRSKTRPSSSISPPPKKRKKKKSSHKRSRCDSSSPVRKEKKKKSGKKHKRDRSDSGSRKKRRHRSRSLKNKRKDKNKDRKRSHSGSTARRLHTQSSCSSHSASPSSDYSTSKSPNRQSLKHRQDEHKPSSGRSSRSVSSSRTGHSRSATPHQNGHKSGTHNGHQNQGHGTLVEKHLDRFSSISPSPKTPAKVETSPSRHKGNNRHDVRSPRSLSSSKGGRCSSTEKRRHHSRSSSEKQRGRSSGRNKNKTHKESSVNSGSHTGYSSDSEGSVLLQGAGNEKNHCASTKKIKNRHHRGRQNSCSEASVKRSRQSTDRKKSPTRSAGNRDSSWSSSHSPSRSRSREKRSARSRSRSDSQKKSVNRDKDGEARTRHNEAEAARPRRRSRSYSPIRKRRRDSPSFMEPRRITSARKRPIPYYRPSPSSSSSLSSYSNSRSRSRSYDSYSSYSRSRTRSRSPSHSRSPSYRSSSDRSGF</sequence>
<accession>A0A8C5Q274</accession>
<feature type="compositionally biased region" description="Polar residues" evidence="1">
    <location>
        <begin position="404"/>
        <end position="418"/>
    </location>
</feature>
<feature type="region of interest" description="Disordered" evidence="1">
    <location>
        <begin position="145"/>
        <end position="623"/>
    </location>
</feature>
<proteinExistence type="predicted"/>
<dbReference type="GO" id="GO:0005634">
    <property type="term" value="C:nucleus"/>
    <property type="evidence" value="ECO:0007669"/>
    <property type="project" value="UniProtKB-ARBA"/>
</dbReference>
<dbReference type="InterPro" id="IPR029360">
    <property type="entry name" value="SRRM_C"/>
</dbReference>
<dbReference type="Proteomes" id="UP000694569">
    <property type="component" value="Unplaced"/>
</dbReference>
<evidence type="ECO:0000313" key="3">
    <source>
        <dbReference type="Ensembl" id="ENSLLEP00000031526.1"/>
    </source>
</evidence>
<name>A0A8C5Q274_9ANUR</name>
<dbReference type="PANTHER" id="PTHR34755:SF2">
    <property type="entry name" value="SERINE_ARGININE REPETITIVE MATRIX PROTEIN 3"/>
    <property type="match status" value="1"/>
</dbReference>
<keyword evidence="4" id="KW-1185">Reference proteome</keyword>